<sequence>MIPDAIVKIFAFVLFTILIVFFIAIFLMLLVLPFIATAWLTFGVVWLIKAKPSRTRTTLLILGLPLLIVALSGILWVFFNFTRVIITGR</sequence>
<reference evidence="2 4" key="1">
    <citation type="submission" date="2020-06" db="EMBL/GenBank/DDBJ databases">
        <title>Anoxygenic phototrophic Chloroflexota member uses a Type I reaction center.</title>
        <authorList>
            <person name="Tsuji J.M."/>
            <person name="Shaw N.A."/>
            <person name="Nagashima S."/>
            <person name="Venkiteswaran J."/>
            <person name="Schiff S.L."/>
            <person name="Hanada S."/>
            <person name="Tank M."/>
            <person name="Neufeld J.D."/>
        </authorList>
    </citation>
    <scope>NUCLEOTIDE SEQUENCE [LARGE SCALE GENOMIC DNA]</scope>
    <source>
        <strain evidence="2">L227-S17</strain>
    </source>
</reference>
<organism evidence="2 4">
    <name type="scientific">Candidatus Chlorohelix allophototropha</name>
    <dbReference type="NCBI Taxonomy" id="3003348"/>
    <lineage>
        <taxon>Bacteria</taxon>
        <taxon>Bacillati</taxon>
        <taxon>Chloroflexota</taxon>
        <taxon>Chloroflexia</taxon>
        <taxon>Candidatus Chloroheliales</taxon>
        <taxon>Candidatus Chloroheliaceae</taxon>
        <taxon>Candidatus Chlorohelix</taxon>
    </lineage>
</organism>
<reference evidence="3" key="2">
    <citation type="journal article" date="2024" name="Nature">
        <title>Anoxygenic phototroph of the Chloroflexota uses a type I reaction centre.</title>
        <authorList>
            <person name="Tsuji J.M."/>
            <person name="Shaw N.A."/>
            <person name="Nagashima S."/>
            <person name="Venkiteswaran J.J."/>
            <person name="Schiff S.L."/>
            <person name="Watanabe T."/>
            <person name="Fukui M."/>
            <person name="Hanada S."/>
            <person name="Tank M."/>
            <person name="Neufeld J.D."/>
        </authorList>
    </citation>
    <scope>NUCLEOTIDE SEQUENCE</scope>
    <source>
        <strain evidence="3">L227-S17</strain>
    </source>
</reference>
<dbReference type="RefSeq" id="WP_341469743.1">
    <property type="nucleotide sequence ID" value="NZ_CP128399.1"/>
</dbReference>
<name>A0A8T7LVE1_9CHLR</name>
<keyword evidence="1" id="KW-0812">Transmembrane</keyword>
<evidence type="ECO:0000313" key="3">
    <source>
        <dbReference type="EMBL" id="WJW67854.1"/>
    </source>
</evidence>
<keyword evidence="1" id="KW-1133">Transmembrane helix</keyword>
<evidence type="ECO:0000256" key="1">
    <source>
        <dbReference type="SAM" id="Phobius"/>
    </source>
</evidence>
<dbReference type="EMBL" id="JACATZ010000001">
    <property type="protein sequence ID" value="NWJ45994.1"/>
    <property type="molecule type" value="Genomic_DNA"/>
</dbReference>
<evidence type="ECO:0000313" key="5">
    <source>
        <dbReference type="Proteomes" id="UP001431572"/>
    </source>
</evidence>
<keyword evidence="1" id="KW-0472">Membrane</keyword>
<dbReference type="Proteomes" id="UP000521676">
    <property type="component" value="Unassembled WGS sequence"/>
</dbReference>
<evidence type="ECO:0000313" key="4">
    <source>
        <dbReference type="Proteomes" id="UP000521676"/>
    </source>
</evidence>
<keyword evidence="5" id="KW-1185">Reference proteome</keyword>
<dbReference type="Proteomes" id="UP001431572">
    <property type="component" value="Chromosome 1"/>
</dbReference>
<accession>A0A8T7LVE1</accession>
<dbReference type="EMBL" id="CP128399">
    <property type="protein sequence ID" value="WJW67854.1"/>
    <property type="molecule type" value="Genomic_DNA"/>
</dbReference>
<evidence type="ECO:0000313" key="2">
    <source>
        <dbReference type="EMBL" id="NWJ45994.1"/>
    </source>
</evidence>
<feature type="transmembrane region" description="Helical" evidence="1">
    <location>
        <begin position="12"/>
        <end position="39"/>
    </location>
</feature>
<feature type="transmembrane region" description="Helical" evidence="1">
    <location>
        <begin position="59"/>
        <end position="79"/>
    </location>
</feature>
<gene>
    <name evidence="2" type="ORF">HXX08_08965</name>
    <name evidence="3" type="ORF">OZ401_001137</name>
</gene>
<dbReference type="AlphaFoldDB" id="A0A8T7LVE1"/>
<protein>
    <submittedName>
        <fullName evidence="2">Uncharacterized protein</fullName>
    </submittedName>
</protein>
<proteinExistence type="predicted"/>